<gene>
    <name evidence="3" type="ORF">Mucpa_0067</name>
</gene>
<dbReference type="EMBL" id="CM001403">
    <property type="protein sequence ID" value="EHQ24270.1"/>
    <property type="molecule type" value="Genomic_DNA"/>
</dbReference>
<dbReference type="InterPro" id="IPR007053">
    <property type="entry name" value="LRAT_dom"/>
</dbReference>
<dbReference type="RefSeq" id="WP_008503797.1">
    <property type="nucleotide sequence ID" value="NZ_CM001403.1"/>
</dbReference>
<accession>H1YDT0</accession>
<dbReference type="Pfam" id="PF04970">
    <property type="entry name" value="LRAT"/>
    <property type="match status" value="1"/>
</dbReference>
<organism evidence="3 4">
    <name type="scientific">Mucilaginibacter paludis DSM 18603</name>
    <dbReference type="NCBI Taxonomy" id="714943"/>
    <lineage>
        <taxon>Bacteria</taxon>
        <taxon>Pseudomonadati</taxon>
        <taxon>Bacteroidota</taxon>
        <taxon>Sphingobacteriia</taxon>
        <taxon>Sphingobacteriales</taxon>
        <taxon>Sphingobacteriaceae</taxon>
        <taxon>Mucilaginibacter</taxon>
    </lineage>
</organism>
<dbReference type="HOGENOM" id="CLU_1584645_0_0_10"/>
<sequence>MLYYKPTIDCFIFSIGNYTLVKFKRVFMSFAVTNGLRPADVVIVPKSELQLIAHYLVYMGIDANGTHFYLENNQHVGVRWVTETELNLENSIVKRIRLFNGDDHQRNEAIKKAVSLIGQNYDLAKFNCENFANVVQTGYSYSKQVDFVNGVLVAGGIILLGRLFFGND</sequence>
<evidence type="ECO:0000313" key="4">
    <source>
        <dbReference type="Proteomes" id="UP000002774"/>
    </source>
</evidence>
<evidence type="ECO:0000256" key="1">
    <source>
        <dbReference type="SAM" id="Phobius"/>
    </source>
</evidence>
<dbReference type="OrthoDB" id="772795at2"/>
<dbReference type="AlphaFoldDB" id="H1YDT0"/>
<dbReference type="eggNOG" id="ENOG502ZNNA">
    <property type="taxonomic scope" value="Bacteria"/>
</dbReference>
<name>H1YDT0_9SPHI</name>
<evidence type="ECO:0000259" key="2">
    <source>
        <dbReference type="Pfam" id="PF04970"/>
    </source>
</evidence>
<dbReference type="STRING" id="714943.Mucpa_0067"/>
<dbReference type="Proteomes" id="UP000002774">
    <property type="component" value="Chromosome"/>
</dbReference>
<dbReference type="Gene3D" id="3.90.1720.10">
    <property type="entry name" value="endopeptidase domain like (from Nostoc punctiforme)"/>
    <property type="match status" value="1"/>
</dbReference>
<reference evidence="3" key="1">
    <citation type="submission" date="2011-09" db="EMBL/GenBank/DDBJ databases">
        <title>The permanent draft genome of Mucilaginibacter paludis DSM 18603.</title>
        <authorList>
            <consortium name="US DOE Joint Genome Institute (JGI-PGF)"/>
            <person name="Lucas S."/>
            <person name="Han J."/>
            <person name="Lapidus A."/>
            <person name="Bruce D."/>
            <person name="Goodwin L."/>
            <person name="Pitluck S."/>
            <person name="Peters L."/>
            <person name="Kyrpides N."/>
            <person name="Mavromatis K."/>
            <person name="Ivanova N."/>
            <person name="Mikhailova N."/>
            <person name="Held B."/>
            <person name="Detter J.C."/>
            <person name="Tapia R."/>
            <person name="Han C."/>
            <person name="Land M."/>
            <person name="Hauser L."/>
            <person name="Markowitz V."/>
            <person name="Cheng J.-F."/>
            <person name="Hugenholtz P."/>
            <person name="Woyke T."/>
            <person name="Wu D."/>
            <person name="Tindall B."/>
            <person name="Brambilla E."/>
            <person name="Klenk H.-P."/>
            <person name="Eisen J.A."/>
        </authorList>
    </citation>
    <scope>NUCLEOTIDE SEQUENCE [LARGE SCALE GENOMIC DNA]</scope>
    <source>
        <strain evidence="3">DSM 18603</strain>
    </source>
</reference>
<proteinExistence type="predicted"/>
<protein>
    <recommendedName>
        <fullName evidence="2">LRAT domain-containing protein</fullName>
    </recommendedName>
</protein>
<feature type="transmembrane region" description="Helical" evidence="1">
    <location>
        <begin position="147"/>
        <end position="165"/>
    </location>
</feature>
<keyword evidence="1" id="KW-0812">Transmembrane</keyword>
<evidence type="ECO:0000313" key="3">
    <source>
        <dbReference type="EMBL" id="EHQ24270.1"/>
    </source>
</evidence>
<keyword evidence="1" id="KW-0472">Membrane</keyword>
<keyword evidence="1" id="KW-1133">Transmembrane helix</keyword>
<feature type="domain" description="LRAT" evidence="2">
    <location>
        <begin position="37"/>
        <end position="139"/>
    </location>
</feature>
<keyword evidence="4" id="KW-1185">Reference proteome</keyword>